<comment type="caution">
    <text evidence="1">The sequence shown here is derived from an EMBL/GenBank/DDBJ whole genome shotgun (WGS) entry which is preliminary data.</text>
</comment>
<reference evidence="1 2" key="1">
    <citation type="submission" date="2021-06" db="EMBL/GenBank/DDBJ databases">
        <title>Caerostris darwini draft genome.</title>
        <authorList>
            <person name="Kono N."/>
            <person name="Arakawa K."/>
        </authorList>
    </citation>
    <scope>NUCLEOTIDE SEQUENCE [LARGE SCALE GENOMIC DNA]</scope>
</reference>
<accession>A0AAV4T888</accession>
<proteinExistence type="predicted"/>
<dbReference type="Proteomes" id="UP001054837">
    <property type="component" value="Unassembled WGS sequence"/>
</dbReference>
<evidence type="ECO:0000313" key="1">
    <source>
        <dbReference type="EMBL" id="GIY41117.1"/>
    </source>
</evidence>
<evidence type="ECO:0000313" key="2">
    <source>
        <dbReference type="Proteomes" id="UP001054837"/>
    </source>
</evidence>
<dbReference type="AlphaFoldDB" id="A0AAV4T888"/>
<protein>
    <submittedName>
        <fullName evidence="1">Uncharacterized protein</fullName>
    </submittedName>
</protein>
<name>A0AAV4T888_9ARAC</name>
<dbReference type="EMBL" id="BPLQ01009034">
    <property type="protein sequence ID" value="GIY41117.1"/>
    <property type="molecule type" value="Genomic_DNA"/>
</dbReference>
<gene>
    <name evidence="1" type="ORF">CDAR_603581</name>
</gene>
<sequence>MLVNGNSDQVSHNPLKVQVSAVKFYLAVKIRYKNLSIGSSVCVLKCFCEITWLYLYPLARNWLFAILGNFHFTLEILPNPKESYMQIVLRSFWTWDLVSN</sequence>
<organism evidence="1 2">
    <name type="scientific">Caerostris darwini</name>
    <dbReference type="NCBI Taxonomy" id="1538125"/>
    <lineage>
        <taxon>Eukaryota</taxon>
        <taxon>Metazoa</taxon>
        <taxon>Ecdysozoa</taxon>
        <taxon>Arthropoda</taxon>
        <taxon>Chelicerata</taxon>
        <taxon>Arachnida</taxon>
        <taxon>Araneae</taxon>
        <taxon>Araneomorphae</taxon>
        <taxon>Entelegynae</taxon>
        <taxon>Araneoidea</taxon>
        <taxon>Araneidae</taxon>
        <taxon>Caerostris</taxon>
    </lineage>
</organism>
<keyword evidence="2" id="KW-1185">Reference proteome</keyword>